<comment type="caution">
    <text evidence="1">The sequence shown here is derived from an EMBL/GenBank/DDBJ whole genome shotgun (WGS) entry which is preliminary data.</text>
</comment>
<organism evidence="1 2">
    <name type="scientific">Holotrichia oblita</name>
    <name type="common">Chafer beetle</name>
    <dbReference type="NCBI Taxonomy" id="644536"/>
    <lineage>
        <taxon>Eukaryota</taxon>
        <taxon>Metazoa</taxon>
        <taxon>Ecdysozoa</taxon>
        <taxon>Arthropoda</taxon>
        <taxon>Hexapoda</taxon>
        <taxon>Insecta</taxon>
        <taxon>Pterygota</taxon>
        <taxon>Neoptera</taxon>
        <taxon>Endopterygota</taxon>
        <taxon>Coleoptera</taxon>
        <taxon>Polyphaga</taxon>
        <taxon>Scarabaeiformia</taxon>
        <taxon>Scarabaeidae</taxon>
        <taxon>Melolonthinae</taxon>
        <taxon>Holotrichia</taxon>
    </lineage>
</organism>
<accession>A0ACB9SZV1</accession>
<evidence type="ECO:0000313" key="1">
    <source>
        <dbReference type="EMBL" id="KAI4460068.1"/>
    </source>
</evidence>
<proteinExistence type="predicted"/>
<gene>
    <name evidence="1" type="ORF">MML48_6g00014766</name>
</gene>
<dbReference type="EMBL" id="CM043020">
    <property type="protein sequence ID" value="KAI4460068.1"/>
    <property type="molecule type" value="Genomic_DNA"/>
</dbReference>
<evidence type="ECO:0000313" key="2">
    <source>
        <dbReference type="Proteomes" id="UP001056778"/>
    </source>
</evidence>
<reference evidence="1" key="1">
    <citation type="submission" date="2022-04" db="EMBL/GenBank/DDBJ databases">
        <title>Chromosome-scale genome assembly of Holotrichia oblita Faldermann.</title>
        <authorList>
            <person name="Rongchong L."/>
        </authorList>
    </citation>
    <scope>NUCLEOTIDE SEQUENCE</scope>
    <source>
        <strain evidence="1">81SQS9</strain>
    </source>
</reference>
<dbReference type="Proteomes" id="UP001056778">
    <property type="component" value="Chromosome 6"/>
</dbReference>
<keyword evidence="2" id="KW-1185">Reference proteome</keyword>
<name>A0ACB9SZV1_HOLOL</name>
<sequence>MSLIDITDKNQLRIIQNKIKADCIEFNKLSVGSKSKASEQLYTENRILKELGIAAVDTIEKMDEEIEYKNNKINVLEKELKDVNHYDEDKINNLLNKQPIVRYVDRQ</sequence>
<protein>
    <submittedName>
        <fullName evidence="1">Uncharacterized protein</fullName>
    </submittedName>
</protein>